<evidence type="ECO:0000313" key="1">
    <source>
        <dbReference type="EMBL" id="MDZ7278811.1"/>
    </source>
</evidence>
<protein>
    <submittedName>
        <fullName evidence="1">Uncharacterized protein</fullName>
    </submittedName>
</protein>
<sequence>MSSILVWEQATHAVLAAVKELGLDLDQVSERAKLILFGNEVYRFVEHPEVSEAVEAIAQATEEVRKTNKPQ</sequence>
<name>A0ABU5LGF9_9GAMM</name>
<organism evidence="1 2">
    <name type="scientific">Pantoea eucrina</name>
    <dbReference type="NCBI Taxonomy" id="472693"/>
    <lineage>
        <taxon>Bacteria</taxon>
        <taxon>Pseudomonadati</taxon>
        <taxon>Pseudomonadota</taxon>
        <taxon>Gammaproteobacteria</taxon>
        <taxon>Enterobacterales</taxon>
        <taxon>Erwiniaceae</taxon>
        <taxon>Pantoea</taxon>
    </lineage>
</organism>
<gene>
    <name evidence="1" type="ORF">N4G40_11070</name>
</gene>
<evidence type="ECO:0000313" key="2">
    <source>
        <dbReference type="Proteomes" id="UP001288620"/>
    </source>
</evidence>
<dbReference type="EMBL" id="JAOBTT010000001">
    <property type="protein sequence ID" value="MDZ7278811.1"/>
    <property type="molecule type" value="Genomic_DNA"/>
</dbReference>
<dbReference type="Proteomes" id="UP001288620">
    <property type="component" value="Unassembled WGS sequence"/>
</dbReference>
<comment type="caution">
    <text evidence="1">The sequence shown here is derived from an EMBL/GenBank/DDBJ whole genome shotgun (WGS) entry which is preliminary data.</text>
</comment>
<proteinExistence type="predicted"/>
<keyword evidence="2" id="KW-1185">Reference proteome</keyword>
<accession>A0ABU5LGF9</accession>
<dbReference type="RefSeq" id="WP_322542742.1">
    <property type="nucleotide sequence ID" value="NZ_JAOBTT010000001.1"/>
</dbReference>
<reference evidence="2" key="1">
    <citation type="submission" date="2023-07" db="EMBL/GenBank/DDBJ databases">
        <title>Structural and functional analysis of rice phyllospheric bacteria for their antimicrobial properties and defense elicitation against blast disease.</title>
        <authorList>
            <person name="Sahu K.P."/>
            <person name="Asharani P."/>
            <person name="Kumar M."/>
            <person name="Reddy B."/>
            <person name="Kumar A."/>
        </authorList>
    </citation>
    <scope>NUCLEOTIDE SEQUENCE [LARGE SCALE GENOMIC DNA]</scope>
    <source>
        <strain evidence="2">OsEp_Plm_30P10</strain>
    </source>
</reference>